<evidence type="ECO:0000256" key="3">
    <source>
        <dbReference type="ARBA" id="ARBA00023180"/>
    </source>
</evidence>
<comment type="similarity">
    <text evidence="1">Belongs to the strictosidine synthase family.</text>
</comment>
<dbReference type="SUPFAM" id="SSF63829">
    <property type="entry name" value="Calcium-dependent phosphotriesterase"/>
    <property type="match status" value="1"/>
</dbReference>
<accession>A0AAN9GCS5</accession>
<name>A0AAN9GCS5_9CAEN</name>
<feature type="compositionally biased region" description="Gly residues" evidence="4">
    <location>
        <begin position="396"/>
        <end position="407"/>
    </location>
</feature>
<dbReference type="InterPro" id="IPR011042">
    <property type="entry name" value="6-blade_b-propeller_TolB-like"/>
</dbReference>
<proteinExistence type="inferred from homology"/>
<evidence type="ECO:0000256" key="2">
    <source>
        <dbReference type="ARBA" id="ARBA00022553"/>
    </source>
</evidence>
<evidence type="ECO:0000313" key="7">
    <source>
        <dbReference type="Proteomes" id="UP001374579"/>
    </source>
</evidence>
<dbReference type="AlphaFoldDB" id="A0AAN9GCS5"/>
<feature type="domain" description="Strictosidine synthase conserved region" evidence="5">
    <location>
        <begin position="160"/>
        <end position="248"/>
    </location>
</feature>
<evidence type="ECO:0000256" key="1">
    <source>
        <dbReference type="ARBA" id="ARBA00009191"/>
    </source>
</evidence>
<reference evidence="6 7" key="1">
    <citation type="submission" date="2024-02" db="EMBL/GenBank/DDBJ databases">
        <title>Chromosome-scale genome assembly of the rough periwinkle Littorina saxatilis.</title>
        <authorList>
            <person name="De Jode A."/>
            <person name="Faria R."/>
            <person name="Formenti G."/>
            <person name="Sims Y."/>
            <person name="Smith T.P."/>
            <person name="Tracey A."/>
            <person name="Wood J.M.D."/>
            <person name="Zagrodzka Z.B."/>
            <person name="Johannesson K."/>
            <person name="Butlin R.K."/>
            <person name="Leder E.H."/>
        </authorList>
    </citation>
    <scope>NUCLEOTIDE SEQUENCE [LARGE SCALE GENOMIC DNA]</scope>
    <source>
        <strain evidence="6">Snail1</strain>
        <tissue evidence="6">Muscle</tissue>
    </source>
</reference>
<dbReference type="Gene3D" id="2.120.10.30">
    <property type="entry name" value="TolB, C-terminal domain"/>
    <property type="match status" value="1"/>
</dbReference>
<feature type="compositionally biased region" description="Low complexity" evidence="4">
    <location>
        <begin position="594"/>
        <end position="732"/>
    </location>
</feature>
<keyword evidence="2" id="KW-0597">Phosphoprotein</keyword>
<comment type="caution">
    <text evidence="6">The sequence shown here is derived from an EMBL/GenBank/DDBJ whole genome shotgun (WGS) entry which is preliminary data.</text>
</comment>
<sequence length="771" mass="78844">MAANMAAMAAMMQNVQMPEVVILPKPPMFTDNLARNDWLSRASKYVQNMVIGPESMVVRNRYIYTGLQDGWVVEVIPPPPFGSGPRVRRILRMSTPECKTGVQDESLCGRPLGVRADKQGYLVVTDAYKGIFRINPRNGRYKQLFNTANKVKGETVGFINDLTIADDGTIIFTSSSQKYNRTNFLDIILEGETTGKVLVYNPRLSPPNQVQELASNLGFPNGIELAADNSYVLIAEGGRAKIHRVWIGANTAKRGRLEVFAENLPGFVDNIRRTPRGTYWVGISSIRSDEMPSVLDRFGDKPQMRRGIMRLPREQLIARTPKWGMAVELNEDGQIIRSLQDPEGRLFTAVSEVQEEDGLLYIGSFDRPYIGILNETLLPRPKLPTPEATVPAGPDNGVGTGTGGSTGGTTNTGTGAGSGTGGSVPNPGTGGGSVPNPGTGGGSVPNPGTGGGSVPNPGTGGGSVPNPGTGGGATTGQNGGTPGTNPNNNGGPGSPSGPADSGSAVKPVASVGRTPQITAFLQRVLTNAMRMGGQQRTETIVALVKRLIDYAAEIRKLTERTNRLEESLSALQQIPGIGSGPGPGTGTGTGAGTGTQIETTPRTVAGTTSGTGSGAPSSGSTTGTSSSTSISPVAGSGATTAANAGPPTSTPSPAADATTAQSQAQTTANAPTPAGTTVGPDTTVAPTAGPDTTVAPTAGTVTTVASTASADAGTTTPAPIPPAVTTAAVGTANDDDGNPEGTSIVQTSPPTTTALATEASLLATTTIPPEL</sequence>
<feature type="compositionally biased region" description="Gly residues" evidence="4">
    <location>
        <begin position="414"/>
        <end position="482"/>
    </location>
</feature>
<organism evidence="6 7">
    <name type="scientific">Littorina saxatilis</name>
    <dbReference type="NCBI Taxonomy" id="31220"/>
    <lineage>
        <taxon>Eukaryota</taxon>
        <taxon>Metazoa</taxon>
        <taxon>Spiralia</taxon>
        <taxon>Lophotrochozoa</taxon>
        <taxon>Mollusca</taxon>
        <taxon>Gastropoda</taxon>
        <taxon>Caenogastropoda</taxon>
        <taxon>Littorinimorpha</taxon>
        <taxon>Littorinoidea</taxon>
        <taxon>Littorinidae</taxon>
        <taxon>Littorina</taxon>
    </lineage>
</organism>
<keyword evidence="7" id="KW-1185">Reference proteome</keyword>
<dbReference type="PANTHER" id="PTHR10426">
    <property type="entry name" value="STRICTOSIDINE SYNTHASE-RELATED"/>
    <property type="match status" value="1"/>
</dbReference>
<dbReference type="Pfam" id="PF20067">
    <property type="entry name" value="SSL_N"/>
    <property type="match status" value="1"/>
</dbReference>
<feature type="region of interest" description="Disordered" evidence="4">
    <location>
        <begin position="572"/>
        <end position="752"/>
    </location>
</feature>
<evidence type="ECO:0000313" key="6">
    <source>
        <dbReference type="EMBL" id="KAK7103532.1"/>
    </source>
</evidence>
<dbReference type="EMBL" id="JBAMIC010000008">
    <property type="protein sequence ID" value="KAK7103532.1"/>
    <property type="molecule type" value="Genomic_DNA"/>
</dbReference>
<feature type="region of interest" description="Disordered" evidence="4">
    <location>
        <begin position="379"/>
        <end position="510"/>
    </location>
</feature>
<feature type="compositionally biased region" description="Gly residues" evidence="4">
    <location>
        <begin position="577"/>
        <end position="593"/>
    </location>
</feature>
<evidence type="ECO:0000259" key="5">
    <source>
        <dbReference type="Pfam" id="PF03088"/>
    </source>
</evidence>
<dbReference type="PANTHER" id="PTHR10426:SF88">
    <property type="entry name" value="ADIPOCYTE PLASMA MEMBRANE-ASSOCIATED PROTEIN HEMOMUCIN-RELATED"/>
    <property type="match status" value="1"/>
</dbReference>
<dbReference type="GO" id="GO:0012505">
    <property type="term" value="C:endomembrane system"/>
    <property type="evidence" value="ECO:0007669"/>
    <property type="project" value="TreeGrafter"/>
</dbReference>
<gene>
    <name evidence="6" type="ORF">V1264_018410</name>
</gene>
<protein>
    <recommendedName>
        <fullName evidence="5">Strictosidine synthase conserved region domain-containing protein</fullName>
    </recommendedName>
</protein>
<dbReference type="InterPro" id="IPR018119">
    <property type="entry name" value="Strictosidine_synth_cons-reg"/>
</dbReference>
<dbReference type="GO" id="GO:0016787">
    <property type="term" value="F:hydrolase activity"/>
    <property type="evidence" value="ECO:0007669"/>
    <property type="project" value="TreeGrafter"/>
</dbReference>
<keyword evidence="3" id="KW-0325">Glycoprotein</keyword>
<dbReference type="Pfam" id="PF03088">
    <property type="entry name" value="Str_synth"/>
    <property type="match status" value="1"/>
</dbReference>
<evidence type="ECO:0000256" key="4">
    <source>
        <dbReference type="SAM" id="MobiDB-lite"/>
    </source>
</evidence>
<dbReference type="Proteomes" id="UP001374579">
    <property type="component" value="Unassembled WGS sequence"/>
</dbReference>